<evidence type="ECO:0000313" key="11">
    <source>
        <dbReference type="EMBL" id="MBB3114740.1"/>
    </source>
</evidence>
<dbReference type="Pfam" id="PF00999">
    <property type="entry name" value="Na_H_Exchanger"/>
    <property type="match status" value="1"/>
</dbReference>
<feature type="transmembrane region" description="Helical" evidence="9">
    <location>
        <begin position="59"/>
        <end position="77"/>
    </location>
</feature>
<dbReference type="Pfam" id="PF02080">
    <property type="entry name" value="TrkA_C"/>
    <property type="match status" value="1"/>
</dbReference>
<dbReference type="PROSITE" id="PS51202">
    <property type="entry name" value="RCK_C"/>
    <property type="match status" value="1"/>
</dbReference>
<dbReference type="PANTHER" id="PTHR43562:SF1">
    <property type="entry name" value="NA(+)_H(+) ANTIPORTER YJBQ-RELATED"/>
    <property type="match status" value="1"/>
</dbReference>
<dbReference type="GO" id="GO:0006813">
    <property type="term" value="P:potassium ion transport"/>
    <property type="evidence" value="ECO:0007669"/>
    <property type="project" value="InterPro"/>
</dbReference>
<dbReference type="GO" id="GO:0015297">
    <property type="term" value="F:antiporter activity"/>
    <property type="evidence" value="ECO:0007669"/>
    <property type="project" value="UniProtKB-KW"/>
</dbReference>
<evidence type="ECO:0000256" key="9">
    <source>
        <dbReference type="SAM" id="Phobius"/>
    </source>
</evidence>
<evidence type="ECO:0000256" key="4">
    <source>
        <dbReference type="ARBA" id="ARBA00022449"/>
    </source>
</evidence>
<feature type="transmembrane region" description="Helical" evidence="9">
    <location>
        <begin position="338"/>
        <end position="357"/>
    </location>
</feature>
<dbReference type="InterPro" id="IPR038770">
    <property type="entry name" value="Na+/solute_symporter_sf"/>
</dbReference>
<dbReference type="Gene3D" id="3.30.70.1450">
    <property type="entry name" value="Regulator of K+ conductance, C-terminal domain"/>
    <property type="match status" value="1"/>
</dbReference>
<feature type="transmembrane region" description="Helical" evidence="9">
    <location>
        <begin position="98"/>
        <end position="122"/>
    </location>
</feature>
<keyword evidence="6 9" id="KW-1133">Transmembrane helix</keyword>
<dbReference type="PANTHER" id="PTHR43562">
    <property type="entry name" value="NAPA-TYPE SODIUM/HYDROGEN ANTIPORTER"/>
    <property type="match status" value="1"/>
</dbReference>
<proteinExistence type="inferred from homology"/>
<organism evidence="11 12">
    <name type="scientific">Paenibacillus phyllosphaerae</name>
    <dbReference type="NCBI Taxonomy" id="274593"/>
    <lineage>
        <taxon>Bacteria</taxon>
        <taxon>Bacillati</taxon>
        <taxon>Bacillota</taxon>
        <taxon>Bacilli</taxon>
        <taxon>Bacillales</taxon>
        <taxon>Paenibacillaceae</taxon>
        <taxon>Paenibacillus</taxon>
    </lineage>
</organism>
<evidence type="ECO:0000313" key="12">
    <source>
        <dbReference type="Proteomes" id="UP000570361"/>
    </source>
</evidence>
<dbReference type="InterPro" id="IPR006153">
    <property type="entry name" value="Cation/H_exchanger_TM"/>
</dbReference>
<evidence type="ECO:0000256" key="6">
    <source>
        <dbReference type="ARBA" id="ARBA00022989"/>
    </source>
</evidence>
<keyword evidence="5 9" id="KW-0812">Transmembrane</keyword>
<reference evidence="11 12" key="1">
    <citation type="submission" date="2020-08" db="EMBL/GenBank/DDBJ databases">
        <title>Genomic Encyclopedia of Type Strains, Phase III (KMG-III): the genomes of soil and plant-associated and newly described type strains.</title>
        <authorList>
            <person name="Whitman W."/>
        </authorList>
    </citation>
    <scope>NUCLEOTIDE SEQUENCE [LARGE SCALE GENOMIC DNA]</scope>
    <source>
        <strain evidence="11 12">CECT 5862</strain>
    </source>
</reference>
<keyword evidence="4" id="KW-0050">Antiport</keyword>
<feature type="transmembrane region" description="Helical" evidence="9">
    <location>
        <begin position="190"/>
        <end position="207"/>
    </location>
</feature>
<comment type="caution">
    <text evidence="11">The sequence shown here is derived from an EMBL/GenBank/DDBJ whole genome shotgun (WGS) entry which is preliminary data.</text>
</comment>
<dbReference type="Gene3D" id="1.20.1530.20">
    <property type="match status" value="1"/>
</dbReference>
<keyword evidence="3" id="KW-0813">Transport</keyword>
<feature type="domain" description="RCK C-terminal" evidence="10">
    <location>
        <begin position="533"/>
        <end position="613"/>
    </location>
</feature>
<name>A0A7W5B5E7_9BACL</name>
<sequence length="614" mass="68255">MHETSSTMSGLIIVVGISFIIPIVLYKLRLRVLPVVVAEIIAGLIIGKSGLQLISGNNWLELLSLLGFIYLMFLSGLEIDFSLAKSKPNQGSNQINPLVSAIIIFCCIFLVSSGLSLLLQYYGYVDQVFLTTLMISTVSLGVVVPVLKERGMLSTNLGQTLLLVTVLADFFTMILLAVYVSALSHKMTDMLMLVVFFVILGLAFIFIRGQASGKLYQVLSKSSIQFSTRAIFALLLGVVSLSEKLGVENILGAFMVGIIVSMLKPQRTFVHQLESFGYGFLIPIFFIMVGVNLEIRPLLTDPKTLTLIPLLLVLMFIAKFIPMLYLKRWFSFREVLSSAFLLSSKLSLVIAAATLALELNIINKQLHGAFILVAIVSCLLFPVLFNKLAPRQQVRKQVIAMIGLNHITIPVSKELMKDNRCEIHLYTANWNIRNQVEEGDRMQLGKQVCLVPELTVETLLDARAFEADIIIAASAEDHLNAKIGTYAKQLSMARVIVRIEEPELHQRMRDEGLEVFSTLYAARRVLLALIEHPGALRFISEDEPLGEILVDRAKYVGVPLMGLPIPPHVLVLRIYRGHTVIIPNGRTAIQFGDRLLLSGSPENIEKFRQILRGL</sequence>
<accession>A0A7W5B5E7</accession>
<dbReference type="Proteomes" id="UP000570361">
    <property type="component" value="Unassembled WGS sequence"/>
</dbReference>
<dbReference type="SUPFAM" id="SSF116726">
    <property type="entry name" value="TrkA C-terminal domain-like"/>
    <property type="match status" value="1"/>
</dbReference>
<dbReference type="AlphaFoldDB" id="A0A7W5B5E7"/>
<feature type="transmembrane region" description="Helical" evidence="9">
    <location>
        <begin position="6"/>
        <end position="25"/>
    </location>
</feature>
<dbReference type="GO" id="GO:0008324">
    <property type="term" value="F:monoatomic cation transmembrane transporter activity"/>
    <property type="evidence" value="ECO:0007669"/>
    <property type="project" value="InterPro"/>
</dbReference>
<evidence type="ECO:0000256" key="5">
    <source>
        <dbReference type="ARBA" id="ARBA00022692"/>
    </source>
</evidence>
<dbReference type="Pfam" id="PF02254">
    <property type="entry name" value="TrkA_N"/>
    <property type="match status" value="1"/>
</dbReference>
<dbReference type="GO" id="GO:0016020">
    <property type="term" value="C:membrane"/>
    <property type="evidence" value="ECO:0007669"/>
    <property type="project" value="UniProtKB-SubCell"/>
</dbReference>
<feature type="transmembrane region" description="Helical" evidence="9">
    <location>
        <begin position="245"/>
        <end position="263"/>
    </location>
</feature>
<feature type="transmembrane region" description="Helical" evidence="9">
    <location>
        <begin position="369"/>
        <end position="389"/>
    </location>
</feature>
<keyword evidence="8 9" id="KW-0472">Membrane</keyword>
<dbReference type="EMBL" id="JACHXK010000041">
    <property type="protein sequence ID" value="MBB3114740.1"/>
    <property type="molecule type" value="Genomic_DNA"/>
</dbReference>
<dbReference type="InterPro" id="IPR036291">
    <property type="entry name" value="NAD(P)-bd_dom_sf"/>
</dbReference>
<dbReference type="InterPro" id="IPR006037">
    <property type="entry name" value="RCK_C"/>
</dbReference>
<dbReference type="InterPro" id="IPR003148">
    <property type="entry name" value="RCK_N"/>
</dbReference>
<dbReference type="InterPro" id="IPR036721">
    <property type="entry name" value="RCK_C_sf"/>
</dbReference>
<evidence type="ECO:0000256" key="1">
    <source>
        <dbReference type="ARBA" id="ARBA00004141"/>
    </source>
</evidence>
<dbReference type="RefSeq" id="WP_183604751.1">
    <property type="nucleotide sequence ID" value="NZ_JACHXK010000041.1"/>
</dbReference>
<keyword evidence="12" id="KW-1185">Reference proteome</keyword>
<feature type="transmembrane region" description="Helical" evidence="9">
    <location>
        <begin position="305"/>
        <end position="326"/>
    </location>
</feature>
<dbReference type="Gene3D" id="3.40.50.720">
    <property type="entry name" value="NAD(P)-binding Rossmann-like Domain"/>
    <property type="match status" value="1"/>
</dbReference>
<evidence type="ECO:0000259" key="10">
    <source>
        <dbReference type="PROSITE" id="PS51202"/>
    </source>
</evidence>
<feature type="transmembrane region" description="Helical" evidence="9">
    <location>
        <begin position="128"/>
        <end position="148"/>
    </location>
</feature>
<feature type="transmembrane region" description="Helical" evidence="9">
    <location>
        <begin position="32"/>
        <end position="53"/>
    </location>
</feature>
<evidence type="ECO:0000256" key="3">
    <source>
        <dbReference type="ARBA" id="ARBA00022448"/>
    </source>
</evidence>
<feature type="transmembrane region" description="Helical" evidence="9">
    <location>
        <begin position="160"/>
        <end position="184"/>
    </location>
</feature>
<dbReference type="SUPFAM" id="SSF51735">
    <property type="entry name" value="NAD(P)-binding Rossmann-fold domains"/>
    <property type="match status" value="1"/>
</dbReference>
<keyword evidence="7" id="KW-0406">Ion transport</keyword>
<dbReference type="GO" id="GO:1902600">
    <property type="term" value="P:proton transmembrane transport"/>
    <property type="evidence" value="ECO:0007669"/>
    <property type="project" value="InterPro"/>
</dbReference>
<protein>
    <submittedName>
        <fullName evidence="11">Kef-type K+ transport system membrane component KefB/Trk K+ transport system NAD-binding subunit</fullName>
    </submittedName>
</protein>
<feature type="transmembrane region" description="Helical" evidence="9">
    <location>
        <begin position="275"/>
        <end position="293"/>
    </location>
</feature>
<comment type="subcellular location">
    <subcellularLocation>
        <location evidence="1">Membrane</location>
        <topology evidence="1">Multi-pass membrane protein</topology>
    </subcellularLocation>
</comment>
<evidence type="ECO:0000256" key="7">
    <source>
        <dbReference type="ARBA" id="ARBA00023065"/>
    </source>
</evidence>
<evidence type="ECO:0000256" key="8">
    <source>
        <dbReference type="ARBA" id="ARBA00023136"/>
    </source>
</evidence>
<evidence type="ECO:0000256" key="2">
    <source>
        <dbReference type="ARBA" id="ARBA00005551"/>
    </source>
</evidence>
<gene>
    <name evidence="11" type="ORF">FHS18_006898</name>
</gene>
<comment type="similarity">
    <text evidence="2">Belongs to the monovalent cation:proton antiporter 2 (CPA2) transporter (TC 2.A.37) family.</text>
</comment>